<sequence length="77" mass="8344">MIRLLPGFQPGNMDRGNAGSGKGSYACTWEPVEPAFHETDPSGNAEREINKGILASPLDYRQHFAKDREPSAGATAR</sequence>
<feature type="region of interest" description="Disordered" evidence="1">
    <location>
        <begin position="1"/>
        <end position="25"/>
    </location>
</feature>
<name>A0A450WP96_9GAMM</name>
<reference evidence="2" key="1">
    <citation type="submission" date="2019-02" db="EMBL/GenBank/DDBJ databases">
        <authorList>
            <person name="Gruber-Vodicka R. H."/>
            <person name="Seah K. B. B."/>
        </authorList>
    </citation>
    <scope>NUCLEOTIDE SEQUENCE</scope>
    <source>
        <strain evidence="2">BECK_BY7</strain>
    </source>
</reference>
<protein>
    <submittedName>
        <fullName evidence="2">Uncharacterized protein</fullName>
    </submittedName>
</protein>
<evidence type="ECO:0000256" key="1">
    <source>
        <dbReference type="SAM" id="MobiDB-lite"/>
    </source>
</evidence>
<organism evidence="2">
    <name type="scientific">Candidatus Kentrum sp. LFY</name>
    <dbReference type="NCBI Taxonomy" id="2126342"/>
    <lineage>
        <taxon>Bacteria</taxon>
        <taxon>Pseudomonadati</taxon>
        <taxon>Pseudomonadota</taxon>
        <taxon>Gammaproteobacteria</taxon>
        <taxon>Candidatus Kentrum</taxon>
    </lineage>
</organism>
<dbReference type="AlphaFoldDB" id="A0A450WP96"/>
<accession>A0A450WP96</accession>
<dbReference type="EMBL" id="CAADFN010000049">
    <property type="protein sequence ID" value="VFK18818.1"/>
    <property type="molecule type" value="Genomic_DNA"/>
</dbReference>
<proteinExistence type="predicted"/>
<evidence type="ECO:0000313" key="2">
    <source>
        <dbReference type="EMBL" id="VFK18818.1"/>
    </source>
</evidence>
<gene>
    <name evidence="2" type="ORF">BECKLFY1418C_GA0070996_10497</name>
</gene>